<reference evidence="2 3" key="1">
    <citation type="submission" date="2021-02" db="EMBL/GenBank/DDBJ databases">
        <title>Variation within the Batrachochytrium salamandrivorans European outbreak.</title>
        <authorList>
            <person name="Kelly M."/>
            <person name="Pasmans F."/>
            <person name="Shea T.P."/>
            <person name="Munoz J.F."/>
            <person name="Carranza S."/>
            <person name="Cuomo C.A."/>
            <person name="Martel A."/>
        </authorList>
    </citation>
    <scope>NUCLEOTIDE SEQUENCE [LARGE SCALE GENOMIC DNA]</scope>
    <source>
        <strain evidence="2 3">AMFP18/2</strain>
    </source>
</reference>
<gene>
    <name evidence="2" type="ORF">BASA50_006613</name>
</gene>
<comment type="caution">
    <text evidence="2">The sequence shown here is derived from an EMBL/GenBank/DDBJ whole genome shotgun (WGS) entry which is preliminary data.</text>
</comment>
<sequence>MMKKDAAPETTTLSLTVPASVSDQLQLQHQRKWQQTAVLVSHPSLQIDFLITDCPDKNHLDDYSEVLRSHRVSDLFRICEPSAYLTTSLEASGISVHEMYFDDGTPPTSDVVKTFRSLISNMVQTSASTTPQTYSKSSLLSIPPMKPVAAVHCVSGIGRAPVLVCCALVDGGVDPVDAVEYIRKRRRGAINKIQLAWILDERKGFKRTSSVLKRKDSLSFLKGIFSKRQ</sequence>
<proteinExistence type="predicted"/>
<evidence type="ECO:0000259" key="1">
    <source>
        <dbReference type="PROSITE" id="PS50056"/>
    </source>
</evidence>
<evidence type="ECO:0000313" key="3">
    <source>
        <dbReference type="Proteomes" id="UP001648503"/>
    </source>
</evidence>
<organism evidence="2 3">
    <name type="scientific">Batrachochytrium salamandrivorans</name>
    <dbReference type="NCBI Taxonomy" id="1357716"/>
    <lineage>
        <taxon>Eukaryota</taxon>
        <taxon>Fungi</taxon>
        <taxon>Fungi incertae sedis</taxon>
        <taxon>Chytridiomycota</taxon>
        <taxon>Chytridiomycota incertae sedis</taxon>
        <taxon>Chytridiomycetes</taxon>
        <taxon>Rhizophydiales</taxon>
        <taxon>Rhizophydiales incertae sedis</taxon>
        <taxon>Batrachochytrium</taxon>
    </lineage>
</organism>
<dbReference type="SUPFAM" id="SSF52799">
    <property type="entry name" value="(Phosphotyrosine protein) phosphatases II"/>
    <property type="match status" value="1"/>
</dbReference>
<keyword evidence="3" id="KW-1185">Reference proteome</keyword>
<dbReference type="InterPro" id="IPR029021">
    <property type="entry name" value="Prot-tyrosine_phosphatase-like"/>
</dbReference>
<name>A0ABQ8F955_9FUNG</name>
<dbReference type="Gene3D" id="3.90.190.10">
    <property type="entry name" value="Protein tyrosine phosphatase superfamily"/>
    <property type="match status" value="1"/>
</dbReference>
<dbReference type="EMBL" id="JAFCIX010000335">
    <property type="protein sequence ID" value="KAH6594365.1"/>
    <property type="molecule type" value="Genomic_DNA"/>
</dbReference>
<dbReference type="InterPro" id="IPR000387">
    <property type="entry name" value="Tyr_Pase_dom"/>
</dbReference>
<dbReference type="PROSITE" id="PS50056">
    <property type="entry name" value="TYR_PHOSPHATASE_2"/>
    <property type="match status" value="1"/>
</dbReference>
<accession>A0ABQ8F955</accession>
<dbReference type="InterPro" id="IPR050561">
    <property type="entry name" value="PTP"/>
</dbReference>
<feature type="domain" description="Tyrosine specific protein phosphatases" evidence="1">
    <location>
        <begin position="113"/>
        <end position="191"/>
    </location>
</feature>
<dbReference type="Proteomes" id="UP001648503">
    <property type="component" value="Unassembled WGS sequence"/>
</dbReference>
<protein>
    <recommendedName>
        <fullName evidence="1">Tyrosine specific protein phosphatases domain-containing protein</fullName>
    </recommendedName>
</protein>
<evidence type="ECO:0000313" key="2">
    <source>
        <dbReference type="EMBL" id="KAH6594365.1"/>
    </source>
</evidence>
<dbReference type="PANTHER" id="PTHR23339">
    <property type="entry name" value="TYROSINE SPECIFIC PROTEIN PHOSPHATASE AND DUAL SPECIFICITY PROTEIN PHOSPHATASE"/>
    <property type="match status" value="1"/>
</dbReference>